<dbReference type="Pfam" id="PF01963">
    <property type="entry name" value="TraB_PrgY_gumN"/>
    <property type="match status" value="1"/>
</dbReference>
<protein>
    <recommendedName>
        <fullName evidence="4">Polysaccharide biosynthesis protein GumN</fullName>
    </recommendedName>
</protein>
<comment type="caution">
    <text evidence="2">The sequence shown here is derived from an EMBL/GenBank/DDBJ whole genome shotgun (WGS) entry which is preliminary data.</text>
</comment>
<sequence length="352" mass="37687">MAAIGRFRTVRRLRRAALALLLFGLSGPAHAVTPASGTTETACKGGTSLALALKADGRMAAIDAEAARIPNGTGRFWRIERDGIAPSYLFGTMHLSDPRVLALPAPVTAALEQAKTVAIETLDVLDATKSSFLVLAHPELMNIEPGRTLDDYLSPAEKRELTDLMAASGTPYAAIRTLQPWFYSVGLMLPACEAARAAAGARPLDVKIALDAQGAGKALVGLETAESQLRVLASMPMRLQTASLIATLRIRDRIPDLFETMTEFYLDGRVAAIAPLSDRFLPMDGMPAEVQSDYLDFEKRIVADRNRGMAAGLAPHLARGGVFVAVGALHLPDTDGLVELLRTQGYRLTRAD</sequence>
<dbReference type="AlphaFoldDB" id="A0A7V7TVI4"/>
<evidence type="ECO:0000313" key="2">
    <source>
        <dbReference type="EMBL" id="KAB0677599.1"/>
    </source>
</evidence>
<accession>A0A7V7TVI4</accession>
<organism evidence="2 3">
    <name type="scientific">Plantimonas leprariae</name>
    <dbReference type="NCBI Taxonomy" id="2615207"/>
    <lineage>
        <taxon>Bacteria</taxon>
        <taxon>Pseudomonadati</taxon>
        <taxon>Pseudomonadota</taxon>
        <taxon>Alphaproteobacteria</taxon>
        <taxon>Hyphomicrobiales</taxon>
        <taxon>Aurantimonadaceae</taxon>
        <taxon>Plantimonas</taxon>
    </lineage>
</organism>
<dbReference type="CDD" id="cd14789">
    <property type="entry name" value="Tiki"/>
    <property type="match status" value="1"/>
</dbReference>
<evidence type="ECO:0000313" key="3">
    <source>
        <dbReference type="Proteomes" id="UP000432089"/>
    </source>
</evidence>
<feature type="chain" id="PRO_5031263550" description="Polysaccharide biosynthesis protein GumN" evidence="1">
    <location>
        <begin position="32"/>
        <end position="352"/>
    </location>
</feature>
<keyword evidence="1" id="KW-0732">Signal</keyword>
<dbReference type="InterPro" id="IPR002816">
    <property type="entry name" value="TraB/PrgY/GumN_fam"/>
</dbReference>
<name>A0A7V7TVI4_9HYPH</name>
<dbReference type="PANTHER" id="PTHR40590:SF1">
    <property type="entry name" value="CYTOPLASMIC PROTEIN"/>
    <property type="match status" value="1"/>
</dbReference>
<dbReference type="RefSeq" id="WP_150972146.1">
    <property type="nucleotide sequence ID" value="NZ_VZDO01000016.1"/>
</dbReference>
<evidence type="ECO:0000256" key="1">
    <source>
        <dbReference type="SAM" id="SignalP"/>
    </source>
</evidence>
<dbReference type="Proteomes" id="UP000432089">
    <property type="component" value="Unassembled WGS sequence"/>
</dbReference>
<feature type="signal peptide" evidence="1">
    <location>
        <begin position="1"/>
        <end position="31"/>
    </location>
</feature>
<evidence type="ECO:0008006" key="4">
    <source>
        <dbReference type="Google" id="ProtNLM"/>
    </source>
</evidence>
<dbReference type="PANTHER" id="PTHR40590">
    <property type="entry name" value="CYTOPLASMIC PROTEIN-RELATED"/>
    <property type="match status" value="1"/>
</dbReference>
<dbReference type="InterPro" id="IPR047111">
    <property type="entry name" value="YbaP-like"/>
</dbReference>
<keyword evidence="3" id="KW-1185">Reference proteome</keyword>
<proteinExistence type="predicted"/>
<reference evidence="2 3" key="1">
    <citation type="submission" date="2019-09" db="EMBL/GenBank/DDBJ databases">
        <title>YIM 132180 draft genome.</title>
        <authorList>
            <person name="Zhang K."/>
        </authorList>
    </citation>
    <scope>NUCLEOTIDE SEQUENCE [LARGE SCALE GENOMIC DNA]</scope>
    <source>
        <strain evidence="2 3">YIM 132180</strain>
    </source>
</reference>
<dbReference type="EMBL" id="VZDO01000016">
    <property type="protein sequence ID" value="KAB0677599.1"/>
    <property type="molecule type" value="Genomic_DNA"/>
</dbReference>
<gene>
    <name evidence="2" type="ORF">F6X38_18175</name>
</gene>